<sequence>MSEVSGIEDWTSDDKVSWLRGKGVSVGGGGKWKIGDLKKGEAGRKRVDLSWAEGVLGGRECRELYEGMVGGRDLINRYDGGDGRVIWKDGVDKADALAELRARLTEVKAERTAEELEGTEEWWEFLGLYNVVIDSLTLPPPGTGELKALLMELYNLSIKVSFSVNGAPKSTLDRLGYFDACKVRLGLPDNKSSHLISFNGIENGLLRGNRVPPYHMKPSLTQESPFLPWTLPCDYRIHSGLNCGAASCPPVGQYTSEGIEEELGTAWRSWVKGEGGARRKEGGGWEVSMIMKWYKEDFDDEGSTMVQKVGEGRGEVLDGKVGYMVYDWGIEEGGKTWKGPGIWKTIRRVLG</sequence>
<dbReference type="InterPro" id="IPR006869">
    <property type="entry name" value="DUF547"/>
</dbReference>
<proteinExistence type="predicted"/>
<dbReference type="Proteomes" id="UP001165065">
    <property type="component" value="Unassembled WGS sequence"/>
</dbReference>
<organism evidence="2 3">
    <name type="scientific">Triparma columacea</name>
    <dbReference type="NCBI Taxonomy" id="722753"/>
    <lineage>
        <taxon>Eukaryota</taxon>
        <taxon>Sar</taxon>
        <taxon>Stramenopiles</taxon>
        <taxon>Ochrophyta</taxon>
        <taxon>Bolidophyceae</taxon>
        <taxon>Parmales</taxon>
        <taxon>Triparmaceae</taxon>
        <taxon>Triparma</taxon>
    </lineage>
</organism>
<comment type="caution">
    <text evidence="2">The sequence shown here is derived from an EMBL/GenBank/DDBJ whole genome shotgun (WGS) entry which is preliminary data.</text>
</comment>
<dbReference type="PANTHER" id="PTHR46361">
    <property type="entry name" value="ELECTRON CARRIER/ PROTEIN DISULFIDE OXIDOREDUCTASE"/>
    <property type="match status" value="1"/>
</dbReference>
<dbReference type="EMBL" id="BRYA01000556">
    <property type="protein sequence ID" value="GMI22903.1"/>
    <property type="molecule type" value="Genomic_DNA"/>
</dbReference>
<accession>A0A9W7FYF4</accession>
<name>A0A9W7FYF4_9STRA</name>
<gene>
    <name evidence="2" type="ORF">TrCOL_g9269</name>
</gene>
<evidence type="ECO:0000313" key="3">
    <source>
        <dbReference type="Proteomes" id="UP001165065"/>
    </source>
</evidence>
<evidence type="ECO:0000313" key="2">
    <source>
        <dbReference type="EMBL" id="GMI22903.1"/>
    </source>
</evidence>
<dbReference type="AlphaFoldDB" id="A0A9W7FYF4"/>
<dbReference type="PANTHER" id="PTHR46361:SF3">
    <property type="entry name" value="ELECTRON CARRIER_ PROTEIN DISULFIDE OXIDOREDUCTASE"/>
    <property type="match status" value="1"/>
</dbReference>
<dbReference type="OrthoDB" id="41681at2759"/>
<protein>
    <recommendedName>
        <fullName evidence="1">DUF547 domain-containing protein</fullName>
    </recommendedName>
</protein>
<reference evidence="3" key="1">
    <citation type="journal article" date="2023" name="Commun. Biol.">
        <title>Genome analysis of Parmales, the sister group of diatoms, reveals the evolutionary specialization of diatoms from phago-mixotrophs to photoautotrophs.</title>
        <authorList>
            <person name="Ban H."/>
            <person name="Sato S."/>
            <person name="Yoshikawa S."/>
            <person name="Yamada K."/>
            <person name="Nakamura Y."/>
            <person name="Ichinomiya M."/>
            <person name="Sato N."/>
            <person name="Blanc-Mathieu R."/>
            <person name="Endo H."/>
            <person name="Kuwata A."/>
            <person name="Ogata H."/>
        </authorList>
    </citation>
    <scope>NUCLEOTIDE SEQUENCE [LARGE SCALE GENOMIC DNA]</scope>
</reference>
<dbReference type="Pfam" id="PF04784">
    <property type="entry name" value="DUF547"/>
    <property type="match status" value="1"/>
</dbReference>
<evidence type="ECO:0000259" key="1">
    <source>
        <dbReference type="Pfam" id="PF04784"/>
    </source>
</evidence>
<feature type="domain" description="DUF547" evidence="1">
    <location>
        <begin position="146"/>
        <end position="270"/>
    </location>
</feature>
<keyword evidence="3" id="KW-1185">Reference proteome</keyword>